<dbReference type="EMBL" id="BGZK01000846">
    <property type="protein sequence ID" value="GBP62682.1"/>
    <property type="molecule type" value="Genomic_DNA"/>
</dbReference>
<gene>
    <name evidence="2" type="ORF">EVAR_51928_1</name>
</gene>
<feature type="compositionally biased region" description="Basic and acidic residues" evidence="1">
    <location>
        <begin position="72"/>
        <end position="90"/>
    </location>
</feature>
<reference evidence="2 3" key="1">
    <citation type="journal article" date="2019" name="Commun. Biol.">
        <title>The bagworm genome reveals a unique fibroin gene that provides high tensile strength.</title>
        <authorList>
            <person name="Kono N."/>
            <person name="Nakamura H."/>
            <person name="Ohtoshi R."/>
            <person name="Tomita M."/>
            <person name="Numata K."/>
            <person name="Arakawa K."/>
        </authorList>
    </citation>
    <scope>NUCLEOTIDE SEQUENCE [LARGE SCALE GENOMIC DNA]</scope>
</reference>
<evidence type="ECO:0000313" key="3">
    <source>
        <dbReference type="Proteomes" id="UP000299102"/>
    </source>
</evidence>
<comment type="caution">
    <text evidence="2">The sequence shown here is derived from an EMBL/GenBank/DDBJ whole genome shotgun (WGS) entry which is preliminary data.</text>
</comment>
<organism evidence="2 3">
    <name type="scientific">Eumeta variegata</name>
    <name type="common">Bagworm moth</name>
    <name type="synonym">Eumeta japonica</name>
    <dbReference type="NCBI Taxonomy" id="151549"/>
    <lineage>
        <taxon>Eukaryota</taxon>
        <taxon>Metazoa</taxon>
        <taxon>Ecdysozoa</taxon>
        <taxon>Arthropoda</taxon>
        <taxon>Hexapoda</taxon>
        <taxon>Insecta</taxon>
        <taxon>Pterygota</taxon>
        <taxon>Neoptera</taxon>
        <taxon>Endopterygota</taxon>
        <taxon>Lepidoptera</taxon>
        <taxon>Glossata</taxon>
        <taxon>Ditrysia</taxon>
        <taxon>Tineoidea</taxon>
        <taxon>Psychidae</taxon>
        <taxon>Oiketicinae</taxon>
        <taxon>Eumeta</taxon>
    </lineage>
</organism>
<name>A0A4C1XI91_EUMVA</name>
<dbReference type="AlphaFoldDB" id="A0A4C1XI91"/>
<sequence>MVPYEPKSRKKWLQVMKRAAPPAAIVYIVEKIILMNRARARRADGVVNRSQHRDERKRGITVAARYTLRTTTDAHTRAEPDTPKGGSKEH</sequence>
<dbReference type="Proteomes" id="UP000299102">
    <property type="component" value="Unassembled WGS sequence"/>
</dbReference>
<feature type="region of interest" description="Disordered" evidence="1">
    <location>
        <begin position="69"/>
        <end position="90"/>
    </location>
</feature>
<proteinExistence type="predicted"/>
<evidence type="ECO:0000313" key="2">
    <source>
        <dbReference type="EMBL" id="GBP62682.1"/>
    </source>
</evidence>
<evidence type="ECO:0000256" key="1">
    <source>
        <dbReference type="SAM" id="MobiDB-lite"/>
    </source>
</evidence>
<keyword evidence="3" id="KW-1185">Reference proteome</keyword>
<protein>
    <submittedName>
        <fullName evidence="2">Uncharacterized protein</fullName>
    </submittedName>
</protein>
<accession>A0A4C1XI91</accession>